<dbReference type="Pfam" id="PF01130">
    <property type="entry name" value="CD36"/>
    <property type="match status" value="1"/>
</dbReference>
<evidence type="ECO:0000256" key="9">
    <source>
        <dbReference type="SAM" id="Phobius"/>
    </source>
</evidence>
<comment type="subcellular location">
    <subcellularLocation>
        <location evidence="1">Cell membrane</location>
    </subcellularLocation>
</comment>
<keyword evidence="3" id="KW-1003">Cell membrane</keyword>
<evidence type="ECO:0000256" key="8">
    <source>
        <dbReference type="SAM" id="MobiDB-lite"/>
    </source>
</evidence>
<dbReference type="PANTHER" id="PTHR11923:SF89">
    <property type="entry name" value="GH15894P"/>
    <property type="match status" value="1"/>
</dbReference>
<dbReference type="Proteomes" id="UP001159042">
    <property type="component" value="Unassembled WGS sequence"/>
</dbReference>
<dbReference type="GO" id="GO:0005044">
    <property type="term" value="F:scavenger receptor activity"/>
    <property type="evidence" value="ECO:0007669"/>
    <property type="project" value="TreeGrafter"/>
</dbReference>
<proteinExistence type="inferred from homology"/>
<gene>
    <name evidence="10" type="ORF">NQ315_000211</name>
</gene>
<comment type="caution">
    <text evidence="10">The sequence shown here is derived from an EMBL/GenBank/DDBJ whole genome shotgun (WGS) entry which is preliminary data.</text>
</comment>
<feature type="transmembrane region" description="Helical" evidence="9">
    <location>
        <begin position="489"/>
        <end position="521"/>
    </location>
</feature>
<keyword evidence="4 9" id="KW-0812">Transmembrane</keyword>
<keyword evidence="6 9" id="KW-0472">Membrane</keyword>
<evidence type="ECO:0000256" key="5">
    <source>
        <dbReference type="ARBA" id="ARBA00022989"/>
    </source>
</evidence>
<evidence type="ECO:0008006" key="12">
    <source>
        <dbReference type="Google" id="ProtNLM"/>
    </source>
</evidence>
<reference evidence="10 11" key="1">
    <citation type="journal article" date="2023" name="Insect Mol. Biol.">
        <title>Genome sequencing provides insights into the evolution of gene families encoding plant cell wall-degrading enzymes in longhorned beetles.</title>
        <authorList>
            <person name="Shin N.R."/>
            <person name="Okamura Y."/>
            <person name="Kirsch R."/>
            <person name="Pauchet Y."/>
        </authorList>
    </citation>
    <scope>NUCLEOTIDE SEQUENCE [LARGE SCALE GENOMIC DNA]</scope>
    <source>
        <strain evidence="10">EAD_L_NR</strain>
    </source>
</reference>
<evidence type="ECO:0000256" key="6">
    <source>
        <dbReference type="ARBA" id="ARBA00023136"/>
    </source>
</evidence>
<dbReference type="AlphaFoldDB" id="A0AAV8VRB9"/>
<feature type="region of interest" description="Disordered" evidence="8">
    <location>
        <begin position="1"/>
        <end position="54"/>
    </location>
</feature>
<dbReference type="PRINTS" id="PR01609">
    <property type="entry name" value="CD36FAMILY"/>
</dbReference>
<dbReference type="GO" id="GO:0005886">
    <property type="term" value="C:plasma membrane"/>
    <property type="evidence" value="ECO:0007669"/>
    <property type="project" value="UniProtKB-SubCell"/>
</dbReference>
<feature type="compositionally biased region" description="Polar residues" evidence="8">
    <location>
        <begin position="1"/>
        <end position="12"/>
    </location>
</feature>
<evidence type="ECO:0000256" key="7">
    <source>
        <dbReference type="ARBA" id="ARBA00023180"/>
    </source>
</evidence>
<dbReference type="InterPro" id="IPR002159">
    <property type="entry name" value="CD36_fam"/>
</dbReference>
<feature type="transmembrane region" description="Helical" evidence="9">
    <location>
        <begin position="70"/>
        <end position="88"/>
    </location>
</feature>
<evidence type="ECO:0000256" key="2">
    <source>
        <dbReference type="ARBA" id="ARBA00010532"/>
    </source>
</evidence>
<organism evidence="10 11">
    <name type="scientific">Exocentrus adspersus</name>
    <dbReference type="NCBI Taxonomy" id="1586481"/>
    <lineage>
        <taxon>Eukaryota</taxon>
        <taxon>Metazoa</taxon>
        <taxon>Ecdysozoa</taxon>
        <taxon>Arthropoda</taxon>
        <taxon>Hexapoda</taxon>
        <taxon>Insecta</taxon>
        <taxon>Pterygota</taxon>
        <taxon>Neoptera</taxon>
        <taxon>Endopterygota</taxon>
        <taxon>Coleoptera</taxon>
        <taxon>Polyphaga</taxon>
        <taxon>Cucujiformia</taxon>
        <taxon>Chrysomeloidea</taxon>
        <taxon>Cerambycidae</taxon>
        <taxon>Lamiinae</taxon>
        <taxon>Acanthocinini</taxon>
        <taxon>Exocentrus</taxon>
    </lineage>
</organism>
<dbReference type="PANTHER" id="PTHR11923">
    <property type="entry name" value="SCAVENGER RECEPTOR CLASS B TYPE-1 SR-B1"/>
    <property type="match status" value="1"/>
</dbReference>
<evidence type="ECO:0000256" key="3">
    <source>
        <dbReference type="ARBA" id="ARBA00022475"/>
    </source>
</evidence>
<feature type="compositionally biased region" description="Low complexity" evidence="8">
    <location>
        <begin position="33"/>
        <end position="47"/>
    </location>
</feature>
<evidence type="ECO:0000256" key="1">
    <source>
        <dbReference type="ARBA" id="ARBA00004236"/>
    </source>
</evidence>
<comment type="similarity">
    <text evidence="2">Belongs to the CD36 family.</text>
</comment>
<protein>
    <recommendedName>
        <fullName evidence="12">Scavenger receptor class B member 1</fullName>
    </recommendedName>
</protein>
<dbReference type="EMBL" id="JANEYG010000041">
    <property type="protein sequence ID" value="KAJ8916567.1"/>
    <property type="molecule type" value="Genomic_DNA"/>
</dbReference>
<keyword evidence="7" id="KW-0325">Glycoprotein</keyword>
<evidence type="ECO:0000313" key="11">
    <source>
        <dbReference type="Proteomes" id="UP001159042"/>
    </source>
</evidence>
<evidence type="ECO:0000313" key="10">
    <source>
        <dbReference type="EMBL" id="KAJ8916567.1"/>
    </source>
</evidence>
<keyword evidence="5 9" id="KW-1133">Transmembrane helix</keyword>
<dbReference type="GO" id="GO:0005737">
    <property type="term" value="C:cytoplasm"/>
    <property type="evidence" value="ECO:0007669"/>
    <property type="project" value="TreeGrafter"/>
</dbReference>
<keyword evidence="11" id="KW-1185">Reference proteome</keyword>
<name>A0AAV8VRB9_9CUCU</name>
<accession>A0AAV8VRB9</accession>
<evidence type="ECO:0000256" key="4">
    <source>
        <dbReference type="ARBA" id="ARBA00022692"/>
    </source>
</evidence>
<sequence length="547" mass="62163">MASCRKQSTASDISIYPGLKDGANEDEISTGNTEDSLLSSATSTETISSKKKETTQCCPERKKGRCAQNCCLASGVLLITWGVVTIFYKPYDMFMDQRIQMTPGLPPYEWWLDPPEEVLLKVYLFNVTNAEEFLNGTEPKLRLAEVGPIVYREKLTHTNPTFNDNGTFTYTANRTAIYLPELNTIDLNATVVMPNLGVLLVPAYLYDAPFFTKIGVNLMMHSLKSEPFIKTTVYNYLWNVTDPLLDLAQSLAPNLVPTKNMGILNKIYEELEDNVTVYIGSQFGHRKFFLIDKYDGSDNLPYHKGRCLDKITNSTEGVSYPQYLTRNDTLRYWRKTLCKVGYLYYSGDEKMYGLDAFKYDLTPSTYDRTTPSYDDCYQGIPKLPNGLADVSACYYGIPFAASFPHYLHGDEVIKTYVDGLQPDADKHSSYVIVEPNTGIPLHGIARSQSNLVMNNMKGFNAKIQKFSDITIPLVWFEYNQVGIPWYIEWLIYFVVVLVPVLQHLFTAFLLSTGAFLMFLYFKLRKRSASHLVENKALAFESEVFLKP</sequence>